<keyword evidence="3" id="KW-1185">Reference proteome</keyword>
<reference evidence="3" key="1">
    <citation type="journal article" date="2021" name="BMC Genomics">
        <title>Chromosome-level genome assembly and manually-curated proteome of model necrotroph Parastagonospora nodorum Sn15 reveals a genome-wide trove of candidate effector homologs, and redundancy of virulence-related functions within an accessory chromosome.</title>
        <authorList>
            <person name="Bertazzoni S."/>
            <person name="Jones D.A.B."/>
            <person name="Phan H.T."/>
            <person name="Tan K.-C."/>
            <person name="Hane J.K."/>
        </authorList>
    </citation>
    <scope>NUCLEOTIDE SEQUENCE [LARGE SCALE GENOMIC DNA]</scope>
    <source>
        <strain evidence="3">SN15 / ATCC MYA-4574 / FGSC 10173)</strain>
    </source>
</reference>
<organism evidence="2 3">
    <name type="scientific">Phaeosphaeria nodorum (strain SN15 / ATCC MYA-4574 / FGSC 10173)</name>
    <name type="common">Glume blotch fungus</name>
    <name type="synonym">Parastagonospora nodorum</name>
    <dbReference type="NCBI Taxonomy" id="321614"/>
    <lineage>
        <taxon>Eukaryota</taxon>
        <taxon>Fungi</taxon>
        <taxon>Dikarya</taxon>
        <taxon>Ascomycota</taxon>
        <taxon>Pezizomycotina</taxon>
        <taxon>Dothideomycetes</taxon>
        <taxon>Pleosporomycetidae</taxon>
        <taxon>Pleosporales</taxon>
        <taxon>Pleosporineae</taxon>
        <taxon>Phaeosphaeriaceae</taxon>
        <taxon>Parastagonospora</taxon>
    </lineage>
</organism>
<dbReference type="VEuPathDB" id="FungiDB:JI435_305890"/>
<dbReference type="EMBL" id="CP069024">
    <property type="protein sequence ID" value="QRC92559.1"/>
    <property type="molecule type" value="Genomic_DNA"/>
</dbReference>
<keyword evidence="1" id="KW-1133">Transmembrane helix</keyword>
<keyword evidence="1" id="KW-0812">Transmembrane</keyword>
<name>A0A7U2ET84_PHANO</name>
<protein>
    <submittedName>
        <fullName evidence="2">Uncharacterized protein</fullName>
    </submittedName>
</protein>
<accession>A0A7U2ET84</accession>
<gene>
    <name evidence="2" type="ORF">JI435_305890</name>
</gene>
<dbReference type="Proteomes" id="UP000663193">
    <property type="component" value="Chromosome 2"/>
</dbReference>
<keyword evidence="1" id="KW-0472">Membrane</keyword>
<feature type="transmembrane region" description="Helical" evidence="1">
    <location>
        <begin position="21"/>
        <end position="39"/>
    </location>
</feature>
<evidence type="ECO:0000313" key="3">
    <source>
        <dbReference type="Proteomes" id="UP000663193"/>
    </source>
</evidence>
<sequence>MFSRLISCSLCHFSFLDSSNLILLLLLAYLIVTCSYVTLSSTPNCTHQKPKKVKRTFRPIACSNAGAKRILTNLTQFVILGLPPARI</sequence>
<evidence type="ECO:0000256" key="1">
    <source>
        <dbReference type="SAM" id="Phobius"/>
    </source>
</evidence>
<proteinExistence type="predicted"/>
<evidence type="ECO:0000313" key="2">
    <source>
        <dbReference type="EMBL" id="QRC92559.1"/>
    </source>
</evidence>
<dbReference type="AlphaFoldDB" id="A0A7U2ET84"/>